<evidence type="ECO:0000256" key="7">
    <source>
        <dbReference type="SAM" id="Phobius"/>
    </source>
</evidence>
<evidence type="ECO:0000259" key="8">
    <source>
        <dbReference type="PROSITE" id="PS51762"/>
    </source>
</evidence>
<comment type="subcellular location">
    <subcellularLocation>
        <location evidence="1">Cell membrane</location>
        <topology evidence="1">Lipid-anchor</topology>
        <topology evidence="1">GPI-anchor</topology>
    </subcellularLocation>
</comment>
<sequence length="467" mass="52587">MSTIIERAETPEVSQSPRENPFANDPFATPIPSITSRRPASSTLSALTGPDVNNTPRPRRRLKSSRLIGELEKPWLQKEKKFRDWDRIIFYVAVAVALGISGYICYDSYSSVPQHEYCLIMDDDFSTLDRNIWSHEVQLNGYGTGAFDWTTDDPRNSYVDEQGLHIVPTLTLQDTNITPAQMVDNHVLNLTADGTCTTKDQRLSNLTEISKCAIRSNVTAGQIINPVRSARLTTAGKKTIKYGRVEVVAKLPAGDWLWPAIWMMPQDSKYGAWPASGEIDIAESRGNDAEKYPLGNNIISSSMHWGTTYDNDAFKLSLGEWGAKRTKYSEGFHTFGLEWSEDYLFTWLDGRLRQVLFFDFTKNENLWTYGKFAGTNVNGSSPFDPWSQTGRDNTPFDQPFYLILNVAVGATNGYFPDEVGGKPWMDKGKTPMRDFWLANGTWVPSWGDAESRGMIVKSVKMWQQGAC</sequence>
<keyword evidence="10" id="KW-1185">Reference proteome</keyword>
<dbReference type="GO" id="GO:0098552">
    <property type="term" value="C:side of membrane"/>
    <property type="evidence" value="ECO:0007669"/>
    <property type="project" value="UniProtKB-KW"/>
</dbReference>
<dbReference type="EMBL" id="VCAU01000026">
    <property type="protein sequence ID" value="KAF9890519.1"/>
    <property type="molecule type" value="Genomic_DNA"/>
</dbReference>
<dbReference type="PANTHER" id="PTHR10963:SF55">
    <property type="entry name" value="GLYCOSIDE HYDROLASE FAMILY 16 PROTEIN"/>
    <property type="match status" value="1"/>
</dbReference>
<gene>
    <name evidence="9" type="ORF">FE257_005924</name>
</gene>
<dbReference type="SUPFAM" id="SSF49899">
    <property type="entry name" value="Concanavalin A-like lectins/glucanases"/>
    <property type="match status" value="1"/>
</dbReference>
<keyword evidence="4" id="KW-0336">GPI-anchor</keyword>
<keyword evidence="7" id="KW-1133">Transmembrane helix</keyword>
<organism evidence="9 10">
    <name type="scientific">Aspergillus nanangensis</name>
    <dbReference type="NCBI Taxonomy" id="2582783"/>
    <lineage>
        <taxon>Eukaryota</taxon>
        <taxon>Fungi</taxon>
        <taxon>Dikarya</taxon>
        <taxon>Ascomycota</taxon>
        <taxon>Pezizomycotina</taxon>
        <taxon>Eurotiomycetes</taxon>
        <taxon>Eurotiomycetidae</taxon>
        <taxon>Eurotiales</taxon>
        <taxon>Aspergillaceae</taxon>
        <taxon>Aspergillus</taxon>
        <taxon>Aspergillus subgen. Circumdati</taxon>
    </lineage>
</organism>
<dbReference type="GO" id="GO:0004553">
    <property type="term" value="F:hydrolase activity, hydrolyzing O-glycosyl compounds"/>
    <property type="evidence" value="ECO:0007669"/>
    <property type="project" value="InterPro"/>
</dbReference>
<feature type="compositionally biased region" description="Polar residues" evidence="6">
    <location>
        <begin position="32"/>
        <end position="55"/>
    </location>
</feature>
<dbReference type="Proteomes" id="UP001194746">
    <property type="component" value="Unassembled WGS sequence"/>
</dbReference>
<proteinExistence type="inferred from homology"/>
<protein>
    <recommendedName>
        <fullName evidence="8">GH16 domain-containing protein</fullName>
    </recommendedName>
</protein>
<evidence type="ECO:0000256" key="3">
    <source>
        <dbReference type="ARBA" id="ARBA00022475"/>
    </source>
</evidence>
<keyword evidence="4" id="KW-0325">Glycoprotein</keyword>
<evidence type="ECO:0000256" key="4">
    <source>
        <dbReference type="ARBA" id="ARBA00022622"/>
    </source>
</evidence>
<dbReference type="PROSITE" id="PS51762">
    <property type="entry name" value="GH16_2"/>
    <property type="match status" value="1"/>
</dbReference>
<comment type="caution">
    <text evidence="9">The sequence shown here is derived from an EMBL/GenBank/DDBJ whole genome shotgun (WGS) entry which is preliminary data.</text>
</comment>
<dbReference type="InterPro" id="IPR050546">
    <property type="entry name" value="Glycosyl_Hydrlase_16"/>
</dbReference>
<evidence type="ECO:0000256" key="6">
    <source>
        <dbReference type="SAM" id="MobiDB-lite"/>
    </source>
</evidence>
<evidence type="ECO:0000256" key="1">
    <source>
        <dbReference type="ARBA" id="ARBA00004609"/>
    </source>
</evidence>
<keyword evidence="7" id="KW-0812">Transmembrane</keyword>
<dbReference type="GO" id="GO:0005975">
    <property type="term" value="P:carbohydrate metabolic process"/>
    <property type="evidence" value="ECO:0007669"/>
    <property type="project" value="InterPro"/>
</dbReference>
<dbReference type="InterPro" id="IPR000757">
    <property type="entry name" value="Beta-glucanase-like"/>
</dbReference>
<name>A0AAD4GUD9_ASPNN</name>
<dbReference type="InterPro" id="IPR013320">
    <property type="entry name" value="ConA-like_dom_sf"/>
</dbReference>
<evidence type="ECO:0000256" key="5">
    <source>
        <dbReference type="ARBA" id="ARBA00023288"/>
    </source>
</evidence>
<dbReference type="Pfam" id="PF00722">
    <property type="entry name" value="Glyco_hydro_16"/>
    <property type="match status" value="1"/>
</dbReference>
<comment type="similarity">
    <text evidence="2">Belongs to the glycosyl hydrolase 16 family.</text>
</comment>
<accession>A0AAD4GUD9</accession>
<dbReference type="Gene3D" id="2.60.120.200">
    <property type="match status" value="1"/>
</dbReference>
<evidence type="ECO:0000313" key="10">
    <source>
        <dbReference type="Proteomes" id="UP001194746"/>
    </source>
</evidence>
<dbReference type="PANTHER" id="PTHR10963">
    <property type="entry name" value="GLYCOSYL HYDROLASE-RELATED"/>
    <property type="match status" value="1"/>
</dbReference>
<reference evidence="9" key="1">
    <citation type="journal article" date="2019" name="Beilstein J. Org. Chem.">
        <title>Nanangenines: drimane sesquiterpenoids as the dominant metabolite cohort of a novel Australian fungus, Aspergillus nanangensis.</title>
        <authorList>
            <person name="Lacey H.J."/>
            <person name="Gilchrist C.L.M."/>
            <person name="Crombie A."/>
            <person name="Kalaitzis J.A."/>
            <person name="Vuong D."/>
            <person name="Rutledge P.J."/>
            <person name="Turner P."/>
            <person name="Pitt J.I."/>
            <person name="Lacey E."/>
            <person name="Chooi Y.H."/>
            <person name="Piggott A.M."/>
        </authorList>
    </citation>
    <scope>NUCLEOTIDE SEQUENCE</scope>
    <source>
        <strain evidence="9">MST-FP2251</strain>
    </source>
</reference>
<feature type="compositionally biased region" description="Basic and acidic residues" evidence="6">
    <location>
        <begin position="1"/>
        <end position="10"/>
    </location>
</feature>
<feature type="transmembrane region" description="Helical" evidence="7">
    <location>
        <begin position="88"/>
        <end position="109"/>
    </location>
</feature>
<keyword evidence="7" id="KW-0472">Membrane</keyword>
<feature type="region of interest" description="Disordered" evidence="6">
    <location>
        <begin position="1"/>
        <end position="59"/>
    </location>
</feature>
<keyword evidence="5" id="KW-0449">Lipoprotein</keyword>
<feature type="domain" description="GH16" evidence="8">
    <location>
        <begin position="107"/>
        <end position="445"/>
    </location>
</feature>
<evidence type="ECO:0000256" key="2">
    <source>
        <dbReference type="ARBA" id="ARBA00006865"/>
    </source>
</evidence>
<reference evidence="9" key="2">
    <citation type="submission" date="2020-02" db="EMBL/GenBank/DDBJ databases">
        <authorList>
            <person name="Gilchrist C.L.M."/>
            <person name="Chooi Y.-H."/>
        </authorList>
    </citation>
    <scope>NUCLEOTIDE SEQUENCE</scope>
    <source>
        <strain evidence="9">MST-FP2251</strain>
    </source>
</reference>
<dbReference type="AlphaFoldDB" id="A0AAD4GUD9"/>
<dbReference type="GO" id="GO:0005886">
    <property type="term" value="C:plasma membrane"/>
    <property type="evidence" value="ECO:0007669"/>
    <property type="project" value="UniProtKB-SubCell"/>
</dbReference>
<evidence type="ECO:0000313" key="9">
    <source>
        <dbReference type="EMBL" id="KAF9890519.1"/>
    </source>
</evidence>
<keyword evidence="3" id="KW-1003">Cell membrane</keyword>